<feature type="transmembrane region" description="Helical" evidence="2">
    <location>
        <begin position="212"/>
        <end position="239"/>
    </location>
</feature>
<feature type="transmembrane region" description="Helical" evidence="2">
    <location>
        <begin position="128"/>
        <end position="152"/>
    </location>
</feature>
<dbReference type="Pfam" id="PF20151">
    <property type="entry name" value="DUF6533"/>
    <property type="match status" value="1"/>
</dbReference>
<evidence type="ECO:0000256" key="2">
    <source>
        <dbReference type="SAM" id="Phobius"/>
    </source>
</evidence>
<dbReference type="EMBL" id="QPFP01000012">
    <property type="protein sequence ID" value="TEB33537.1"/>
    <property type="molecule type" value="Genomic_DNA"/>
</dbReference>
<dbReference type="Proteomes" id="UP000298030">
    <property type="component" value="Unassembled WGS sequence"/>
</dbReference>
<proteinExistence type="predicted"/>
<feature type="transmembrane region" description="Helical" evidence="2">
    <location>
        <begin position="95"/>
        <end position="116"/>
    </location>
</feature>
<keyword evidence="2" id="KW-1133">Transmembrane helix</keyword>
<evidence type="ECO:0000256" key="1">
    <source>
        <dbReference type="SAM" id="MobiDB-lite"/>
    </source>
</evidence>
<feature type="transmembrane region" description="Helical" evidence="2">
    <location>
        <begin position="44"/>
        <end position="64"/>
    </location>
</feature>
<protein>
    <recommendedName>
        <fullName evidence="3">DUF6533 domain-containing protein</fullName>
    </recommendedName>
</protein>
<dbReference type="AlphaFoldDB" id="A0A4Y7TH82"/>
<accession>A0A4Y7TH82</accession>
<dbReference type="InterPro" id="IPR045340">
    <property type="entry name" value="DUF6533"/>
</dbReference>
<feature type="transmembrane region" description="Helical" evidence="2">
    <location>
        <begin position="172"/>
        <end position="191"/>
    </location>
</feature>
<sequence>MPQLNYSQYVQFLVQYASITLIYYDFILTFEREVKYIWRRPRSWAMLLVVCCRYSLIANVVFALGLVNKLDGKGCVCCRFSCWTSLPKYLPRCDYAYIVASSLSMLGRVGILTILGARTCAVFQHNRFVVAFFLLLGLSLILALKAHVPYVSCTGKGRKPPKRTVLSSPGDVLSIMTVVYELMSTLFLAYGCITSARTTSASGTFSWNRKGLVYLIFREGLLYAGFVSLFTTSAMVLVYTTPPGSFAQRSLNALTLPISGMMSVRFLLHLRQWQKGSLVGEFTATDLMRDVPSELRFEKSEKGVEETVGSEMGVDMDDLGSRHRGDEEHEGGVLASADNSRGFTGVKDGDIGEDGRRGHEARV</sequence>
<organism evidence="4 5">
    <name type="scientific">Coprinellus micaceus</name>
    <name type="common">Glistening ink-cap mushroom</name>
    <name type="synonym">Coprinus micaceus</name>
    <dbReference type="NCBI Taxonomy" id="71717"/>
    <lineage>
        <taxon>Eukaryota</taxon>
        <taxon>Fungi</taxon>
        <taxon>Dikarya</taxon>
        <taxon>Basidiomycota</taxon>
        <taxon>Agaricomycotina</taxon>
        <taxon>Agaricomycetes</taxon>
        <taxon>Agaricomycetidae</taxon>
        <taxon>Agaricales</taxon>
        <taxon>Agaricineae</taxon>
        <taxon>Psathyrellaceae</taxon>
        <taxon>Coprinellus</taxon>
    </lineage>
</organism>
<comment type="caution">
    <text evidence="4">The sequence shown here is derived from an EMBL/GenBank/DDBJ whole genome shotgun (WGS) entry which is preliminary data.</text>
</comment>
<keyword evidence="5" id="KW-1185">Reference proteome</keyword>
<name>A0A4Y7TH82_COPMI</name>
<evidence type="ECO:0000313" key="4">
    <source>
        <dbReference type="EMBL" id="TEB33537.1"/>
    </source>
</evidence>
<feature type="compositionally biased region" description="Basic and acidic residues" evidence="1">
    <location>
        <begin position="319"/>
        <end position="331"/>
    </location>
</feature>
<feature type="transmembrane region" description="Helical" evidence="2">
    <location>
        <begin position="6"/>
        <end position="24"/>
    </location>
</feature>
<feature type="domain" description="DUF6533" evidence="3">
    <location>
        <begin position="15"/>
        <end position="57"/>
    </location>
</feature>
<gene>
    <name evidence="4" type="ORF">FA13DRAFT_1789954</name>
</gene>
<feature type="transmembrane region" description="Helical" evidence="2">
    <location>
        <begin position="251"/>
        <end position="268"/>
    </location>
</feature>
<reference evidence="4 5" key="1">
    <citation type="journal article" date="2019" name="Nat. Ecol. Evol.">
        <title>Megaphylogeny resolves global patterns of mushroom evolution.</title>
        <authorList>
            <person name="Varga T."/>
            <person name="Krizsan K."/>
            <person name="Foldi C."/>
            <person name="Dima B."/>
            <person name="Sanchez-Garcia M."/>
            <person name="Sanchez-Ramirez S."/>
            <person name="Szollosi G.J."/>
            <person name="Szarkandi J.G."/>
            <person name="Papp V."/>
            <person name="Albert L."/>
            <person name="Andreopoulos W."/>
            <person name="Angelini C."/>
            <person name="Antonin V."/>
            <person name="Barry K.W."/>
            <person name="Bougher N.L."/>
            <person name="Buchanan P."/>
            <person name="Buyck B."/>
            <person name="Bense V."/>
            <person name="Catcheside P."/>
            <person name="Chovatia M."/>
            <person name="Cooper J."/>
            <person name="Damon W."/>
            <person name="Desjardin D."/>
            <person name="Finy P."/>
            <person name="Geml J."/>
            <person name="Haridas S."/>
            <person name="Hughes K."/>
            <person name="Justo A."/>
            <person name="Karasinski D."/>
            <person name="Kautmanova I."/>
            <person name="Kiss B."/>
            <person name="Kocsube S."/>
            <person name="Kotiranta H."/>
            <person name="LaButti K.M."/>
            <person name="Lechner B.E."/>
            <person name="Liimatainen K."/>
            <person name="Lipzen A."/>
            <person name="Lukacs Z."/>
            <person name="Mihaltcheva S."/>
            <person name="Morgado L.N."/>
            <person name="Niskanen T."/>
            <person name="Noordeloos M.E."/>
            <person name="Ohm R.A."/>
            <person name="Ortiz-Santana B."/>
            <person name="Ovrebo C."/>
            <person name="Racz N."/>
            <person name="Riley R."/>
            <person name="Savchenko A."/>
            <person name="Shiryaev A."/>
            <person name="Soop K."/>
            <person name="Spirin V."/>
            <person name="Szebenyi C."/>
            <person name="Tomsovsky M."/>
            <person name="Tulloss R.E."/>
            <person name="Uehling J."/>
            <person name="Grigoriev I.V."/>
            <person name="Vagvolgyi C."/>
            <person name="Papp T."/>
            <person name="Martin F.M."/>
            <person name="Miettinen O."/>
            <person name="Hibbett D.S."/>
            <person name="Nagy L.G."/>
        </authorList>
    </citation>
    <scope>NUCLEOTIDE SEQUENCE [LARGE SCALE GENOMIC DNA]</scope>
    <source>
        <strain evidence="4 5">FP101781</strain>
    </source>
</reference>
<feature type="compositionally biased region" description="Basic and acidic residues" evidence="1">
    <location>
        <begin position="347"/>
        <end position="363"/>
    </location>
</feature>
<keyword evidence="2" id="KW-0812">Transmembrane</keyword>
<keyword evidence="2" id="KW-0472">Membrane</keyword>
<evidence type="ECO:0000313" key="5">
    <source>
        <dbReference type="Proteomes" id="UP000298030"/>
    </source>
</evidence>
<feature type="region of interest" description="Disordered" evidence="1">
    <location>
        <begin position="298"/>
        <end position="363"/>
    </location>
</feature>
<evidence type="ECO:0000259" key="3">
    <source>
        <dbReference type="Pfam" id="PF20151"/>
    </source>
</evidence>
<dbReference type="OrthoDB" id="3267855at2759"/>